<dbReference type="EMBL" id="FP929055">
    <property type="protein sequence ID" value="CBL25902.1"/>
    <property type="molecule type" value="Genomic_DNA"/>
</dbReference>
<organism evidence="1 2">
    <name type="scientific">[Ruminococcus] torques L2-14</name>
    <dbReference type="NCBI Taxonomy" id="657313"/>
    <lineage>
        <taxon>Bacteria</taxon>
        <taxon>Bacillati</taxon>
        <taxon>Bacillota</taxon>
        <taxon>Clostridia</taxon>
        <taxon>Lachnospirales</taxon>
        <taxon>Lachnospiraceae</taxon>
        <taxon>Mediterraneibacter</taxon>
    </lineage>
</organism>
<reference evidence="1 2" key="2">
    <citation type="submission" date="2010-03" db="EMBL/GenBank/DDBJ databases">
        <authorList>
            <person name="Pajon A."/>
        </authorList>
    </citation>
    <scope>NUCLEOTIDE SEQUENCE [LARGE SCALE GENOMIC DNA]</scope>
    <source>
        <strain evidence="1 2">L2-14</strain>
    </source>
</reference>
<sequence>MQKNLTGSIGNKNVVRLWTGYQKNQELNGL</sequence>
<evidence type="ECO:0000313" key="2">
    <source>
        <dbReference type="Proteomes" id="UP000008956"/>
    </source>
</evidence>
<gene>
    <name evidence="1" type="ORF">RTO_12650</name>
</gene>
<dbReference type="HOGENOM" id="CLU_3405253_0_0_9"/>
<dbReference type="KEGG" id="rto:RTO_12650"/>
<reference evidence="1 2" key="1">
    <citation type="submission" date="2010-03" db="EMBL/GenBank/DDBJ databases">
        <title>The genome sequence of Ruminococcus torques L2-14.</title>
        <authorList>
            <consortium name="metaHIT consortium -- http://www.metahit.eu/"/>
            <person name="Pajon A."/>
            <person name="Turner K."/>
            <person name="Parkhill J."/>
            <person name="Duncan S."/>
            <person name="Flint H."/>
        </authorList>
    </citation>
    <scope>NUCLEOTIDE SEQUENCE [LARGE SCALE GENOMIC DNA]</scope>
    <source>
        <strain evidence="1 2">L2-14</strain>
    </source>
</reference>
<evidence type="ECO:0000313" key="1">
    <source>
        <dbReference type="EMBL" id="CBL25902.1"/>
    </source>
</evidence>
<accession>D4M3U0</accession>
<dbReference type="Proteomes" id="UP000008956">
    <property type="component" value="Chromosome"/>
</dbReference>
<proteinExistence type="predicted"/>
<dbReference type="AlphaFoldDB" id="D4M3U0"/>
<protein>
    <submittedName>
        <fullName evidence="1">Uncharacterized protein</fullName>
    </submittedName>
</protein>
<name>D4M3U0_9FIRM</name>